<evidence type="ECO:0000313" key="2">
    <source>
        <dbReference type="EMBL" id="GIG76229.1"/>
    </source>
</evidence>
<protein>
    <submittedName>
        <fullName evidence="2">Uncharacterized protein</fullName>
    </submittedName>
</protein>
<sequence>MDLDDIFAHADAVAARTQTDRAAQARLDAQIASADARFVLLLTEWTPAASRRLSQAGVPTVRATNAEPRHPARGQDDTTARARTGRGLFRRRPVIPPDDWAPQQPQTPSVVDGWIVCACLPSLPAGFPDAHRDPHGRPARAEWTTPWATGYRYGDSVGGFQTAARLMLTTDGGSRVVAVTVALSNDSQQKRLPGTETYTLAVPNGCDVDAYRVLDLVGRDARSLSRRDLLRLAALDVNSVAPVVRGDLSPFSVPPPESHEEILSGQLVVWELGVRRLLAHHANGLPLL</sequence>
<name>A0A8J3LRE6_9ACTN</name>
<dbReference type="RefSeq" id="WP_168078226.1">
    <property type="nucleotide sequence ID" value="NZ_BAAAQJ010000007.1"/>
</dbReference>
<proteinExistence type="predicted"/>
<reference evidence="2" key="1">
    <citation type="submission" date="2021-01" db="EMBL/GenBank/DDBJ databases">
        <title>Whole genome shotgun sequence of Planosporangium flavigriseum NBRC 105377.</title>
        <authorList>
            <person name="Komaki H."/>
            <person name="Tamura T."/>
        </authorList>
    </citation>
    <scope>NUCLEOTIDE SEQUENCE</scope>
    <source>
        <strain evidence="2">NBRC 105377</strain>
    </source>
</reference>
<evidence type="ECO:0000256" key="1">
    <source>
        <dbReference type="SAM" id="MobiDB-lite"/>
    </source>
</evidence>
<dbReference type="Proteomes" id="UP000653674">
    <property type="component" value="Unassembled WGS sequence"/>
</dbReference>
<comment type="caution">
    <text evidence="2">The sequence shown here is derived from an EMBL/GenBank/DDBJ whole genome shotgun (WGS) entry which is preliminary data.</text>
</comment>
<dbReference type="EMBL" id="BONU01000048">
    <property type="protein sequence ID" value="GIG76229.1"/>
    <property type="molecule type" value="Genomic_DNA"/>
</dbReference>
<evidence type="ECO:0000313" key="3">
    <source>
        <dbReference type="Proteomes" id="UP000653674"/>
    </source>
</evidence>
<feature type="region of interest" description="Disordered" evidence="1">
    <location>
        <begin position="52"/>
        <end position="107"/>
    </location>
</feature>
<accession>A0A8J3LRE6</accession>
<keyword evidence="3" id="KW-1185">Reference proteome</keyword>
<feature type="compositionally biased region" description="Basic and acidic residues" evidence="1">
    <location>
        <begin position="67"/>
        <end position="80"/>
    </location>
</feature>
<organism evidence="2 3">
    <name type="scientific">Planosporangium flavigriseum</name>
    <dbReference type="NCBI Taxonomy" id="373681"/>
    <lineage>
        <taxon>Bacteria</taxon>
        <taxon>Bacillati</taxon>
        <taxon>Actinomycetota</taxon>
        <taxon>Actinomycetes</taxon>
        <taxon>Micromonosporales</taxon>
        <taxon>Micromonosporaceae</taxon>
        <taxon>Planosporangium</taxon>
    </lineage>
</organism>
<gene>
    <name evidence="2" type="ORF">Pfl04_46330</name>
</gene>
<dbReference type="AlphaFoldDB" id="A0A8J3LRE6"/>